<dbReference type="EMBL" id="CP128399">
    <property type="protein sequence ID" value="WJW66404.1"/>
    <property type="molecule type" value="Genomic_DNA"/>
</dbReference>
<dbReference type="Gene3D" id="2.40.50.100">
    <property type="match status" value="1"/>
</dbReference>
<dbReference type="InterPro" id="IPR000089">
    <property type="entry name" value="Biotin_lipoyl"/>
</dbReference>
<keyword evidence="1" id="KW-0092">Biotin</keyword>
<dbReference type="AlphaFoldDB" id="A0A8T7LZS8"/>
<dbReference type="CDD" id="cd06850">
    <property type="entry name" value="biotinyl_domain"/>
    <property type="match status" value="1"/>
</dbReference>
<organism evidence="3 5">
    <name type="scientific">Candidatus Chlorohelix allophototropha</name>
    <dbReference type="NCBI Taxonomy" id="3003348"/>
    <lineage>
        <taxon>Bacteria</taxon>
        <taxon>Bacillati</taxon>
        <taxon>Chloroflexota</taxon>
        <taxon>Chloroflexia</taxon>
        <taxon>Candidatus Chloroheliales</taxon>
        <taxon>Candidatus Chloroheliaceae</taxon>
        <taxon>Candidatus Chlorohelix</taxon>
    </lineage>
</organism>
<reference evidence="3 5" key="1">
    <citation type="submission" date="2020-06" db="EMBL/GenBank/DDBJ databases">
        <title>Anoxygenic phototrophic Chloroflexota member uses a Type I reaction center.</title>
        <authorList>
            <person name="Tsuji J.M."/>
            <person name="Shaw N.A."/>
            <person name="Nagashima S."/>
            <person name="Venkiteswaran J."/>
            <person name="Schiff S.L."/>
            <person name="Hanada S."/>
            <person name="Tank M."/>
            <person name="Neufeld J.D."/>
        </authorList>
    </citation>
    <scope>NUCLEOTIDE SEQUENCE [LARGE SCALE GENOMIC DNA]</scope>
    <source>
        <strain evidence="3">L227-S17</strain>
    </source>
</reference>
<dbReference type="PANTHER" id="PTHR45266:SF3">
    <property type="entry name" value="OXALOACETATE DECARBOXYLASE ALPHA CHAIN"/>
    <property type="match status" value="1"/>
</dbReference>
<evidence type="ECO:0000256" key="1">
    <source>
        <dbReference type="ARBA" id="ARBA00023267"/>
    </source>
</evidence>
<reference evidence="4" key="2">
    <citation type="journal article" date="2024" name="Nature">
        <title>Anoxygenic phototroph of the Chloroflexota uses a type I reaction centre.</title>
        <authorList>
            <person name="Tsuji J.M."/>
            <person name="Shaw N.A."/>
            <person name="Nagashima S."/>
            <person name="Venkiteswaran J.J."/>
            <person name="Schiff S.L."/>
            <person name="Watanabe T."/>
            <person name="Fukui M."/>
            <person name="Hanada S."/>
            <person name="Tank M."/>
            <person name="Neufeld J.D."/>
        </authorList>
    </citation>
    <scope>NUCLEOTIDE SEQUENCE</scope>
    <source>
        <strain evidence="4">L227-S17</strain>
    </source>
</reference>
<dbReference type="FunFam" id="2.40.50.100:FF:000003">
    <property type="entry name" value="Acetyl-CoA carboxylase biotin carboxyl carrier protein"/>
    <property type="match status" value="1"/>
</dbReference>
<gene>
    <name evidence="3" type="ORF">HXX08_01395</name>
    <name evidence="4" type="ORF">OZ401_002200</name>
</gene>
<dbReference type="InterPro" id="IPR011053">
    <property type="entry name" value="Single_hybrid_motif"/>
</dbReference>
<evidence type="ECO:0000313" key="4">
    <source>
        <dbReference type="EMBL" id="WJW66404.1"/>
    </source>
</evidence>
<dbReference type="RefSeq" id="WP_341468288.1">
    <property type="nucleotide sequence ID" value="NZ_CP128399.1"/>
</dbReference>
<dbReference type="Proteomes" id="UP001431572">
    <property type="component" value="Chromosome 1"/>
</dbReference>
<dbReference type="InterPro" id="IPR001882">
    <property type="entry name" value="Biotin_BS"/>
</dbReference>
<accession>A0A8T7LZS8</accession>
<dbReference type="PANTHER" id="PTHR45266">
    <property type="entry name" value="OXALOACETATE DECARBOXYLASE ALPHA CHAIN"/>
    <property type="match status" value="1"/>
</dbReference>
<evidence type="ECO:0000313" key="5">
    <source>
        <dbReference type="Proteomes" id="UP000521676"/>
    </source>
</evidence>
<sequence length="171" mass="19042">MIYYCKAGDQEFKLELITDSTGNTTVKLPDGREWAVDFTRVIGNKHYSMLVDNKSHVVYMNTREGADYQVSIDGQPYSISVETERQHRFAGLTQASAIDSGEIKIKAPMPGLVTIIGVKPGDQVEQGQRIIVLEAMKMENELKAPRQGVIKEIMVSAGQTVEQNKVLLILE</sequence>
<name>A0A8T7LZS8_9CHLR</name>
<dbReference type="PROSITE" id="PS50968">
    <property type="entry name" value="BIOTINYL_LIPOYL"/>
    <property type="match status" value="1"/>
</dbReference>
<proteinExistence type="predicted"/>
<protein>
    <submittedName>
        <fullName evidence="3">Acetyl-CoA carboxylase biotin carboxyl carrier protein subunit</fullName>
    </submittedName>
</protein>
<feature type="domain" description="Lipoyl-binding" evidence="2">
    <location>
        <begin position="100"/>
        <end position="171"/>
    </location>
</feature>
<dbReference type="Proteomes" id="UP000521676">
    <property type="component" value="Unassembled WGS sequence"/>
</dbReference>
<evidence type="ECO:0000313" key="3">
    <source>
        <dbReference type="EMBL" id="NWJ44511.1"/>
    </source>
</evidence>
<dbReference type="PROSITE" id="PS00188">
    <property type="entry name" value="BIOTIN"/>
    <property type="match status" value="1"/>
</dbReference>
<dbReference type="InterPro" id="IPR050709">
    <property type="entry name" value="Biotin_Carboxyl_Carrier/Decarb"/>
</dbReference>
<evidence type="ECO:0000313" key="6">
    <source>
        <dbReference type="Proteomes" id="UP001431572"/>
    </source>
</evidence>
<evidence type="ECO:0000259" key="2">
    <source>
        <dbReference type="PROSITE" id="PS50968"/>
    </source>
</evidence>
<dbReference type="SUPFAM" id="SSF51230">
    <property type="entry name" value="Single hybrid motif"/>
    <property type="match status" value="1"/>
</dbReference>
<dbReference type="Pfam" id="PF00364">
    <property type="entry name" value="Biotin_lipoyl"/>
    <property type="match status" value="1"/>
</dbReference>
<dbReference type="EMBL" id="JACATZ010000001">
    <property type="protein sequence ID" value="NWJ44511.1"/>
    <property type="molecule type" value="Genomic_DNA"/>
</dbReference>
<keyword evidence="6" id="KW-1185">Reference proteome</keyword>